<evidence type="ECO:0000313" key="1">
    <source>
        <dbReference type="EMBL" id="JAH19965.1"/>
    </source>
</evidence>
<accession>A0A0E9QUN0</accession>
<reference evidence="1" key="2">
    <citation type="journal article" date="2015" name="Fish Shellfish Immunol.">
        <title>Early steps in the European eel (Anguilla anguilla)-Vibrio vulnificus interaction in the gills: Role of the RtxA13 toxin.</title>
        <authorList>
            <person name="Callol A."/>
            <person name="Pajuelo D."/>
            <person name="Ebbesson L."/>
            <person name="Teles M."/>
            <person name="MacKenzie S."/>
            <person name="Amaro C."/>
        </authorList>
    </citation>
    <scope>NUCLEOTIDE SEQUENCE</scope>
</reference>
<reference evidence="1" key="1">
    <citation type="submission" date="2014-11" db="EMBL/GenBank/DDBJ databases">
        <authorList>
            <person name="Amaro Gonzalez C."/>
        </authorList>
    </citation>
    <scope>NUCLEOTIDE SEQUENCE</scope>
</reference>
<name>A0A0E9QUN0_ANGAN</name>
<protein>
    <submittedName>
        <fullName evidence="1">Uncharacterized protein</fullName>
    </submittedName>
</protein>
<proteinExistence type="predicted"/>
<dbReference type="EMBL" id="GBXM01088612">
    <property type="protein sequence ID" value="JAH19965.1"/>
    <property type="molecule type" value="Transcribed_RNA"/>
</dbReference>
<organism evidence="1">
    <name type="scientific">Anguilla anguilla</name>
    <name type="common">European freshwater eel</name>
    <name type="synonym">Muraena anguilla</name>
    <dbReference type="NCBI Taxonomy" id="7936"/>
    <lineage>
        <taxon>Eukaryota</taxon>
        <taxon>Metazoa</taxon>
        <taxon>Chordata</taxon>
        <taxon>Craniata</taxon>
        <taxon>Vertebrata</taxon>
        <taxon>Euteleostomi</taxon>
        <taxon>Actinopterygii</taxon>
        <taxon>Neopterygii</taxon>
        <taxon>Teleostei</taxon>
        <taxon>Anguilliformes</taxon>
        <taxon>Anguillidae</taxon>
        <taxon>Anguilla</taxon>
    </lineage>
</organism>
<dbReference type="AlphaFoldDB" id="A0A0E9QUN0"/>
<sequence>MEFILGGGGYCVYGLCDYECLLPAQCRMQSRLFKP</sequence>